<reference evidence="1" key="1">
    <citation type="journal article" date="2004" name="Nature">
        <title>Genome duplication in the teleost fish Tetraodon nigroviridis reveals the early vertebrate proto-karyotype.</title>
        <authorList>
            <person name="Jaillon O."/>
            <person name="Aury J.-M."/>
            <person name="Brunet F."/>
            <person name="Petit J.-L."/>
            <person name="Stange-Thomann N."/>
            <person name="Mauceli E."/>
            <person name="Bouneau L."/>
            <person name="Fischer C."/>
            <person name="Ozouf-Costaz C."/>
            <person name="Bernot A."/>
            <person name="Nicaud S."/>
            <person name="Jaffe D."/>
            <person name="Fisher S."/>
            <person name="Lutfalla G."/>
            <person name="Dossat C."/>
            <person name="Segurens B."/>
            <person name="Dasilva C."/>
            <person name="Salanoubat M."/>
            <person name="Levy M."/>
            <person name="Boudet N."/>
            <person name="Castellano S."/>
            <person name="Anthouard V."/>
            <person name="Jubin C."/>
            <person name="Castelli V."/>
            <person name="Katinka M."/>
            <person name="Vacherie B."/>
            <person name="Biemont C."/>
            <person name="Skalli Z."/>
            <person name="Cattolico L."/>
            <person name="Poulain J."/>
            <person name="De Berardinis V."/>
            <person name="Cruaud C."/>
            <person name="Duprat S."/>
            <person name="Brottier P."/>
            <person name="Coutanceau J.-P."/>
            <person name="Gouzy J."/>
            <person name="Parra G."/>
            <person name="Lardier G."/>
            <person name="Chapple C."/>
            <person name="McKernan K.J."/>
            <person name="McEwan P."/>
            <person name="Bosak S."/>
            <person name="Kellis M."/>
            <person name="Volff J.-N."/>
            <person name="Guigo R."/>
            <person name="Zody M.C."/>
            <person name="Mesirov J."/>
            <person name="Lindblad-Toh K."/>
            <person name="Birren B."/>
            <person name="Nusbaum C."/>
            <person name="Kahn D."/>
            <person name="Robinson-Rechavi M."/>
            <person name="Laudet V."/>
            <person name="Schachter V."/>
            <person name="Quetier F."/>
            <person name="Saurin W."/>
            <person name="Scarpelli C."/>
            <person name="Wincker P."/>
            <person name="Lander E.S."/>
            <person name="Weissenbach J."/>
            <person name="Roest Crollius H."/>
        </authorList>
    </citation>
    <scope>NUCLEOTIDE SEQUENCE [LARGE SCALE GENOMIC DNA]</scope>
</reference>
<evidence type="ECO:0000313" key="1">
    <source>
        <dbReference type="EMBL" id="CAG02826.1"/>
    </source>
</evidence>
<name>Q4S956_TETNG</name>
<protein>
    <submittedName>
        <fullName evidence="1">(spotted green pufferfish) hypothetical protein</fullName>
    </submittedName>
</protein>
<proteinExistence type="predicted"/>
<sequence>MPVMKGLLAPQNTFLDAIVNHFDGTREYLSRCKHFHF</sequence>
<comment type="caution">
    <text evidence="1">The sequence shown here is derived from an EMBL/GenBank/DDBJ whole genome shotgun (WGS) entry which is preliminary data.</text>
</comment>
<gene>
    <name evidence="1" type="ORF">GSTENG00022049001</name>
</gene>
<dbReference type="KEGG" id="tng:GSTEN00022049G001"/>
<reference evidence="1" key="2">
    <citation type="submission" date="2004-02" db="EMBL/GenBank/DDBJ databases">
        <authorList>
            <consortium name="Genoscope"/>
            <consortium name="Whitehead Institute Centre for Genome Research"/>
        </authorList>
    </citation>
    <scope>NUCLEOTIDE SEQUENCE</scope>
</reference>
<accession>Q4S956</accession>
<dbReference type="AlphaFoldDB" id="Q4S956"/>
<organism evidence="1">
    <name type="scientific">Tetraodon nigroviridis</name>
    <name type="common">Spotted green pufferfish</name>
    <name type="synonym">Chelonodon nigroviridis</name>
    <dbReference type="NCBI Taxonomy" id="99883"/>
    <lineage>
        <taxon>Eukaryota</taxon>
        <taxon>Metazoa</taxon>
        <taxon>Chordata</taxon>
        <taxon>Craniata</taxon>
        <taxon>Vertebrata</taxon>
        <taxon>Euteleostomi</taxon>
        <taxon>Actinopterygii</taxon>
        <taxon>Neopterygii</taxon>
        <taxon>Teleostei</taxon>
        <taxon>Neoteleostei</taxon>
        <taxon>Acanthomorphata</taxon>
        <taxon>Eupercaria</taxon>
        <taxon>Tetraodontiformes</taxon>
        <taxon>Tetradontoidea</taxon>
        <taxon>Tetraodontidae</taxon>
        <taxon>Tetraodon</taxon>
    </lineage>
</organism>
<dbReference type="EMBL" id="CAAE01014700">
    <property type="protein sequence ID" value="CAG02826.1"/>
    <property type="molecule type" value="Genomic_DNA"/>
</dbReference>